<dbReference type="Proteomes" id="UP000294498">
    <property type="component" value="Unassembled WGS sequence"/>
</dbReference>
<keyword evidence="2" id="KW-0732">Signal</keyword>
<evidence type="ECO:0000313" key="4">
    <source>
        <dbReference type="Proteomes" id="UP000294498"/>
    </source>
</evidence>
<keyword evidence="1" id="KW-1133">Transmembrane helix</keyword>
<proteinExistence type="predicted"/>
<sequence length="411" mass="46025">MQRPLPFFLLLFAPVLSPAQVTLHKLLLKIPPPPRGVATTPFRSVQVLDNRLDTSFVYTIEDGHYPVRRVSFAGPAEQVLEGCMQGWLNRLTRGTDDLLVNIRQLSIPNDPDLGMVLIFSADAYLRTPEGLYQKLVHVSRRFPYARNGHTHAIARVSTELLEVAGIAREQSLGRPVTVRPALQKKFRDTHVYTFAPPGNLVYPDQIGRQRRVHPIETSLDTAAGLYMSFADFRDNHLLSASVVFRPDPKADSLYRLFIRDNAKDLRCLATPWAVCDGHQLFIRLGSAGYLPLQRDPTGFHFYIPWSVPDRYAQLCRFGAMYADAETPTSSGPNFSGGDFSGMDAKGALIFACVFIVVGVGYEIALGAHQAHLEHLEKRYDRLGLRQAYRYCTVDMQSGDILFASEGYPAGW</sequence>
<reference evidence="3 4" key="1">
    <citation type="submission" date="2019-03" db="EMBL/GenBank/DDBJ databases">
        <title>Genomic Encyclopedia of Type Strains, Phase IV (KMG-IV): sequencing the most valuable type-strain genomes for metagenomic binning, comparative biology and taxonomic classification.</title>
        <authorList>
            <person name="Goeker M."/>
        </authorList>
    </citation>
    <scope>NUCLEOTIDE SEQUENCE [LARGE SCALE GENOMIC DNA]</scope>
    <source>
        <strain evidence="3 4">DSM 100059</strain>
    </source>
</reference>
<accession>A0A4R8DTP3</accession>
<name>A0A4R8DTP3_9BACT</name>
<feature type="transmembrane region" description="Helical" evidence="1">
    <location>
        <begin position="347"/>
        <end position="368"/>
    </location>
</feature>
<evidence type="ECO:0000313" key="3">
    <source>
        <dbReference type="EMBL" id="TDX01692.1"/>
    </source>
</evidence>
<dbReference type="OrthoDB" id="663116at2"/>
<keyword evidence="1" id="KW-0472">Membrane</keyword>
<evidence type="ECO:0000256" key="2">
    <source>
        <dbReference type="SAM" id="SignalP"/>
    </source>
</evidence>
<dbReference type="RefSeq" id="WP_133994333.1">
    <property type="nucleotide sequence ID" value="NZ_SODV01000001.1"/>
</dbReference>
<dbReference type="AlphaFoldDB" id="A0A4R8DTP3"/>
<protein>
    <submittedName>
        <fullName evidence="3">Uncharacterized protein</fullName>
    </submittedName>
</protein>
<organism evidence="3 4">
    <name type="scientific">Dinghuibacter silviterrae</name>
    <dbReference type="NCBI Taxonomy" id="1539049"/>
    <lineage>
        <taxon>Bacteria</taxon>
        <taxon>Pseudomonadati</taxon>
        <taxon>Bacteroidota</taxon>
        <taxon>Chitinophagia</taxon>
        <taxon>Chitinophagales</taxon>
        <taxon>Chitinophagaceae</taxon>
        <taxon>Dinghuibacter</taxon>
    </lineage>
</organism>
<feature type="chain" id="PRO_5020431662" evidence="2">
    <location>
        <begin position="20"/>
        <end position="411"/>
    </location>
</feature>
<gene>
    <name evidence="3" type="ORF">EDB95_2734</name>
</gene>
<keyword evidence="4" id="KW-1185">Reference proteome</keyword>
<dbReference type="EMBL" id="SODV01000001">
    <property type="protein sequence ID" value="TDX01692.1"/>
    <property type="molecule type" value="Genomic_DNA"/>
</dbReference>
<feature type="signal peptide" evidence="2">
    <location>
        <begin position="1"/>
        <end position="19"/>
    </location>
</feature>
<evidence type="ECO:0000256" key="1">
    <source>
        <dbReference type="SAM" id="Phobius"/>
    </source>
</evidence>
<comment type="caution">
    <text evidence="3">The sequence shown here is derived from an EMBL/GenBank/DDBJ whole genome shotgun (WGS) entry which is preliminary data.</text>
</comment>
<keyword evidence="1" id="KW-0812">Transmembrane</keyword>